<sequence length="102" mass="11321">MRAFLTTYPAMPAYTLPYGTLHLDIDHADLPPDDLFALGARDNPRGCLPFRQQSAGQTHPGADRDPRPCTSPARRETARRSACPRAFHRHGGNSDRIGARRL</sequence>
<evidence type="ECO:0000313" key="2">
    <source>
        <dbReference type="EMBL" id="EHM55993.1"/>
    </source>
</evidence>
<evidence type="ECO:0000256" key="1">
    <source>
        <dbReference type="SAM" id="MobiDB-lite"/>
    </source>
</evidence>
<organism evidence="2 3">
    <name type="scientific">Cardiobacterium valvarum F0432</name>
    <dbReference type="NCBI Taxonomy" id="797473"/>
    <lineage>
        <taxon>Bacteria</taxon>
        <taxon>Pseudomonadati</taxon>
        <taxon>Pseudomonadota</taxon>
        <taxon>Gammaproteobacteria</taxon>
        <taxon>Cardiobacteriales</taxon>
        <taxon>Cardiobacteriaceae</taxon>
        <taxon>Cardiobacterium</taxon>
    </lineage>
</organism>
<accession>G9ZBS9</accession>
<protein>
    <submittedName>
        <fullName evidence="2">Uncharacterized protein</fullName>
    </submittedName>
</protein>
<gene>
    <name evidence="2" type="ORF">HMPREF9080_00206</name>
</gene>
<reference evidence="2 3" key="1">
    <citation type="submission" date="2011-08" db="EMBL/GenBank/DDBJ databases">
        <authorList>
            <person name="Weinstock G."/>
            <person name="Sodergren E."/>
            <person name="Clifton S."/>
            <person name="Fulton L."/>
            <person name="Fulton B."/>
            <person name="Courtney L."/>
            <person name="Fronick C."/>
            <person name="Harrison M."/>
            <person name="Strong C."/>
            <person name="Farmer C."/>
            <person name="Delahaunty K."/>
            <person name="Markovic C."/>
            <person name="Hall O."/>
            <person name="Minx P."/>
            <person name="Tomlinson C."/>
            <person name="Mitreva M."/>
            <person name="Hou S."/>
            <person name="Chen J."/>
            <person name="Wollam A."/>
            <person name="Pepin K.H."/>
            <person name="Johnson M."/>
            <person name="Bhonagiri V."/>
            <person name="Zhang X."/>
            <person name="Suruliraj S."/>
            <person name="Warren W."/>
            <person name="Chinwalla A."/>
            <person name="Mardis E.R."/>
            <person name="Wilson R.K."/>
        </authorList>
    </citation>
    <scope>NUCLEOTIDE SEQUENCE [LARGE SCALE GENOMIC DNA]</scope>
    <source>
        <strain evidence="2 3">F0432</strain>
    </source>
</reference>
<dbReference type="HOGENOM" id="CLU_2272322_0_0_6"/>
<dbReference type="EMBL" id="AGCM01000013">
    <property type="protein sequence ID" value="EHM55993.1"/>
    <property type="molecule type" value="Genomic_DNA"/>
</dbReference>
<name>G9ZBS9_9GAMM</name>
<feature type="compositionally biased region" description="Basic and acidic residues" evidence="1">
    <location>
        <begin position="61"/>
        <end position="79"/>
    </location>
</feature>
<dbReference type="AlphaFoldDB" id="G9ZBS9"/>
<dbReference type="Proteomes" id="UP000004750">
    <property type="component" value="Unassembled WGS sequence"/>
</dbReference>
<feature type="region of interest" description="Disordered" evidence="1">
    <location>
        <begin position="47"/>
        <end position="102"/>
    </location>
</feature>
<comment type="caution">
    <text evidence="2">The sequence shown here is derived from an EMBL/GenBank/DDBJ whole genome shotgun (WGS) entry which is preliminary data.</text>
</comment>
<dbReference type="STRING" id="797473.HMPREF9080_00206"/>
<evidence type="ECO:0000313" key="3">
    <source>
        <dbReference type="Proteomes" id="UP000004750"/>
    </source>
</evidence>
<proteinExistence type="predicted"/>